<dbReference type="SMART" id="SM00448">
    <property type="entry name" value="REC"/>
    <property type="match status" value="1"/>
</dbReference>
<feature type="non-terminal residue" evidence="5">
    <location>
        <position position="1"/>
    </location>
</feature>
<evidence type="ECO:0000256" key="1">
    <source>
        <dbReference type="ARBA" id="ARBA00022553"/>
    </source>
</evidence>
<dbReference type="InterPro" id="IPR011006">
    <property type="entry name" value="CheY-like_superfamily"/>
</dbReference>
<dbReference type="PROSITE" id="PS50110">
    <property type="entry name" value="RESPONSE_REGULATORY"/>
    <property type="match status" value="2"/>
</dbReference>
<proteinExistence type="predicted"/>
<organism evidence="5">
    <name type="scientific">marine metagenome</name>
    <dbReference type="NCBI Taxonomy" id="408172"/>
    <lineage>
        <taxon>unclassified sequences</taxon>
        <taxon>metagenomes</taxon>
        <taxon>ecological metagenomes</taxon>
    </lineage>
</organism>
<dbReference type="Pfam" id="PF00072">
    <property type="entry name" value="Response_reg"/>
    <property type="match status" value="2"/>
</dbReference>
<feature type="domain" description="Response regulatory" evidence="4">
    <location>
        <begin position="1"/>
        <end position="90"/>
    </location>
</feature>
<accession>A0A382YB87</accession>
<keyword evidence="2" id="KW-0902">Two-component regulatory system</keyword>
<sequence length="265" mass="29097">SATGGEARKQLKQNAAFDLILVDISLRDEDCLDLVQEIQTNKKNGSAKTILLTTRRHKADPGMLHTLGVAGTLLKPVRLDRLHQALLIALSGKPHAPKTQPASDPALHRPLRVLVAEDNPINQRVATLQLGKLGHEVEIQDDGQGILDADLDQFDIILMDCQMPVVDGLEATRQIRQRELADPSVDPIYIIAMTANTQEDDRAACLEAGMDDFISKPVQLAELERSINKSLGINNEDTSNNSDSLLLDESHLNQLRSNGQDDAMR</sequence>
<dbReference type="InterPro" id="IPR001789">
    <property type="entry name" value="Sig_transdc_resp-reg_receiver"/>
</dbReference>
<feature type="region of interest" description="Disordered" evidence="3">
    <location>
        <begin position="232"/>
        <end position="265"/>
    </location>
</feature>
<feature type="domain" description="Response regulatory" evidence="4">
    <location>
        <begin position="112"/>
        <end position="231"/>
    </location>
</feature>
<evidence type="ECO:0000259" key="4">
    <source>
        <dbReference type="PROSITE" id="PS50110"/>
    </source>
</evidence>
<dbReference type="EMBL" id="UINC01174131">
    <property type="protein sequence ID" value="SVD80105.1"/>
    <property type="molecule type" value="Genomic_DNA"/>
</dbReference>
<dbReference type="Gene3D" id="3.40.50.2300">
    <property type="match status" value="2"/>
</dbReference>
<protein>
    <recommendedName>
        <fullName evidence="4">Response regulatory domain-containing protein</fullName>
    </recommendedName>
</protein>
<keyword evidence="1" id="KW-0597">Phosphoprotein</keyword>
<feature type="compositionally biased region" description="Polar residues" evidence="3">
    <location>
        <begin position="254"/>
        <end position="265"/>
    </location>
</feature>
<evidence type="ECO:0000256" key="2">
    <source>
        <dbReference type="ARBA" id="ARBA00023012"/>
    </source>
</evidence>
<dbReference type="PANTHER" id="PTHR45339">
    <property type="entry name" value="HYBRID SIGNAL TRANSDUCTION HISTIDINE KINASE J"/>
    <property type="match status" value="1"/>
</dbReference>
<dbReference type="CDD" id="cd17546">
    <property type="entry name" value="REC_hyHK_CKI1_RcsC-like"/>
    <property type="match status" value="1"/>
</dbReference>
<evidence type="ECO:0000256" key="3">
    <source>
        <dbReference type="SAM" id="MobiDB-lite"/>
    </source>
</evidence>
<feature type="compositionally biased region" description="Low complexity" evidence="3">
    <location>
        <begin position="234"/>
        <end position="247"/>
    </location>
</feature>
<dbReference type="GO" id="GO:0000160">
    <property type="term" value="P:phosphorelay signal transduction system"/>
    <property type="evidence" value="ECO:0007669"/>
    <property type="project" value="UniProtKB-KW"/>
</dbReference>
<name>A0A382YB87_9ZZZZ</name>
<dbReference type="SUPFAM" id="SSF52172">
    <property type="entry name" value="CheY-like"/>
    <property type="match status" value="2"/>
</dbReference>
<feature type="non-terminal residue" evidence="5">
    <location>
        <position position="265"/>
    </location>
</feature>
<dbReference type="PANTHER" id="PTHR45339:SF1">
    <property type="entry name" value="HYBRID SIGNAL TRANSDUCTION HISTIDINE KINASE J"/>
    <property type="match status" value="1"/>
</dbReference>
<evidence type="ECO:0000313" key="5">
    <source>
        <dbReference type="EMBL" id="SVD80105.1"/>
    </source>
</evidence>
<dbReference type="AlphaFoldDB" id="A0A382YB87"/>
<reference evidence="5" key="1">
    <citation type="submission" date="2018-05" db="EMBL/GenBank/DDBJ databases">
        <authorList>
            <person name="Lanie J.A."/>
            <person name="Ng W.-L."/>
            <person name="Kazmierczak K.M."/>
            <person name="Andrzejewski T.M."/>
            <person name="Davidsen T.M."/>
            <person name="Wayne K.J."/>
            <person name="Tettelin H."/>
            <person name="Glass J.I."/>
            <person name="Rusch D."/>
            <person name="Podicherti R."/>
            <person name="Tsui H.-C.T."/>
            <person name="Winkler M.E."/>
        </authorList>
    </citation>
    <scope>NUCLEOTIDE SEQUENCE</scope>
</reference>
<gene>
    <name evidence="5" type="ORF">METZ01_LOCUS432959</name>
</gene>